<dbReference type="Gene3D" id="3.30.70.1590">
    <property type="match status" value="1"/>
</dbReference>
<dbReference type="Proteomes" id="UP000677228">
    <property type="component" value="Unassembled WGS sequence"/>
</dbReference>
<dbReference type="InterPro" id="IPR001609">
    <property type="entry name" value="Myosin_head_motor_dom-like"/>
</dbReference>
<dbReference type="EMBL" id="CAJNOK010052858">
    <property type="protein sequence ID" value="CAF1609563.1"/>
    <property type="molecule type" value="Genomic_DNA"/>
</dbReference>
<comment type="similarity">
    <text evidence="1">Belongs to the TRAFAC class myosin-kinesin ATPase superfamily. Myosin family.</text>
</comment>
<protein>
    <recommendedName>
        <fullName evidence="2">Myosin motor domain-containing protein</fullName>
    </recommendedName>
</protein>
<feature type="non-terminal residue" evidence="4">
    <location>
        <position position="99"/>
    </location>
</feature>
<dbReference type="InterPro" id="IPR027417">
    <property type="entry name" value="P-loop_NTPase"/>
</dbReference>
<dbReference type="PROSITE" id="PS51456">
    <property type="entry name" value="MYOSIN_MOTOR"/>
    <property type="match status" value="1"/>
</dbReference>
<comment type="caution">
    <text evidence="1">Lacks conserved residue(s) required for the propagation of feature annotation.</text>
</comment>
<sequence>ALFKALNLKDADFKFGLTKVFFRPGKFAEFDQIMKSDPANLAVLISKVKKWLLWSRWKKAQWCALSVIKLKNKIIYRRQCLILIQNRVRMWRVYKQYAP</sequence>
<dbReference type="SUPFAM" id="SSF52540">
    <property type="entry name" value="P-loop containing nucleoside triphosphate hydrolases"/>
    <property type="match status" value="1"/>
</dbReference>
<dbReference type="AlphaFoldDB" id="A0A8S2VYZ5"/>
<evidence type="ECO:0000313" key="5">
    <source>
        <dbReference type="Proteomes" id="UP000682733"/>
    </source>
</evidence>
<dbReference type="EMBL" id="CAJOBA010077041">
    <property type="protein sequence ID" value="CAF4422883.1"/>
    <property type="molecule type" value="Genomic_DNA"/>
</dbReference>
<gene>
    <name evidence="3" type="ORF">OVA965_LOCUS42579</name>
    <name evidence="4" type="ORF">TMI583_LOCUS44535</name>
</gene>
<name>A0A8S2VYZ5_9BILA</name>
<accession>A0A8S2VYZ5</accession>
<feature type="domain" description="Myosin motor" evidence="2">
    <location>
        <begin position="1"/>
        <end position="35"/>
    </location>
</feature>
<keyword evidence="1" id="KW-0518">Myosin</keyword>
<keyword evidence="1" id="KW-0505">Motor protein</keyword>
<keyword evidence="1" id="KW-0009">Actin-binding</keyword>
<dbReference type="GO" id="GO:0016459">
    <property type="term" value="C:myosin complex"/>
    <property type="evidence" value="ECO:0007669"/>
    <property type="project" value="UniProtKB-KW"/>
</dbReference>
<evidence type="ECO:0000259" key="2">
    <source>
        <dbReference type="PROSITE" id="PS51456"/>
    </source>
</evidence>
<organism evidence="4 5">
    <name type="scientific">Didymodactylos carnosus</name>
    <dbReference type="NCBI Taxonomy" id="1234261"/>
    <lineage>
        <taxon>Eukaryota</taxon>
        <taxon>Metazoa</taxon>
        <taxon>Spiralia</taxon>
        <taxon>Gnathifera</taxon>
        <taxon>Rotifera</taxon>
        <taxon>Eurotatoria</taxon>
        <taxon>Bdelloidea</taxon>
        <taxon>Philodinida</taxon>
        <taxon>Philodinidae</taxon>
        <taxon>Didymodactylos</taxon>
    </lineage>
</organism>
<evidence type="ECO:0000313" key="4">
    <source>
        <dbReference type="EMBL" id="CAF4422883.1"/>
    </source>
</evidence>
<feature type="non-terminal residue" evidence="4">
    <location>
        <position position="1"/>
    </location>
</feature>
<dbReference type="GO" id="GO:0003774">
    <property type="term" value="F:cytoskeletal motor activity"/>
    <property type="evidence" value="ECO:0007669"/>
    <property type="project" value="InterPro"/>
</dbReference>
<dbReference type="Proteomes" id="UP000682733">
    <property type="component" value="Unassembled WGS sequence"/>
</dbReference>
<dbReference type="Gene3D" id="6.10.220.10">
    <property type="match status" value="1"/>
</dbReference>
<dbReference type="Pfam" id="PF21521">
    <property type="entry name" value="MYO6_lever"/>
    <property type="match status" value="1"/>
</dbReference>
<comment type="caution">
    <text evidence="4">The sequence shown here is derived from an EMBL/GenBank/DDBJ whole genome shotgun (WGS) entry which is preliminary data.</text>
</comment>
<dbReference type="GO" id="GO:0005524">
    <property type="term" value="F:ATP binding"/>
    <property type="evidence" value="ECO:0007669"/>
    <property type="project" value="InterPro"/>
</dbReference>
<evidence type="ECO:0000256" key="1">
    <source>
        <dbReference type="PROSITE-ProRule" id="PRU00782"/>
    </source>
</evidence>
<dbReference type="GO" id="GO:0003779">
    <property type="term" value="F:actin binding"/>
    <property type="evidence" value="ECO:0007669"/>
    <property type="project" value="UniProtKB-KW"/>
</dbReference>
<proteinExistence type="inferred from homology"/>
<reference evidence="4" key="1">
    <citation type="submission" date="2021-02" db="EMBL/GenBank/DDBJ databases">
        <authorList>
            <person name="Nowell W R."/>
        </authorList>
    </citation>
    <scope>NUCLEOTIDE SEQUENCE</scope>
</reference>
<dbReference type="InterPro" id="IPR049016">
    <property type="entry name" value="MYO6_lever"/>
</dbReference>
<evidence type="ECO:0000313" key="3">
    <source>
        <dbReference type="EMBL" id="CAF1609563.1"/>
    </source>
</evidence>